<dbReference type="InterPro" id="IPR050136">
    <property type="entry name" value="FA_oxidation_alpha_subunit"/>
</dbReference>
<keyword evidence="4" id="KW-0442">Lipid degradation</keyword>
<evidence type="ECO:0000256" key="6">
    <source>
        <dbReference type="ARBA" id="ARBA00023027"/>
    </source>
</evidence>
<name>A0ABW0KKW7_9BACT</name>
<evidence type="ECO:0000256" key="4">
    <source>
        <dbReference type="ARBA" id="ARBA00022963"/>
    </source>
</evidence>
<keyword evidence="3" id="KW-0276">Fatty acid metabolism</keyword>
<dbReference type="InterPro" id="IPR006108">
    <property type="entry name" value="3HC_DH_C"/>
</dbReference>
<dbReference type="Gene3D" id="3.90.226.10">
    <property type="entry name" value="2-enoyl-CoA Hydratase, Chain A, domain 1"/>
    <property type="match status" value="1"/>
</dbReference>
<dbReference type="InterPro" id="IPR008927">
    <property type="entry name" value="6-PGluconate_DH-like_C_sf"/>
</dbReference>
<feature type="domain" description="3-hydroxyacyl-CoA dehydrogenase NAD binding" evidence="12">
    <location>
        <begin position="329"/>
        <end position="506"/>
    </location>
</feature>
<keyword evidence="7" id="KW-0443">Lipid metabolism</keyword>
<evidence type="ECO:0000256" key="3">
    <source>
        <dbReference type="ARBA" id="ARBA00022832"/>
    </source>
</evidence>
<dbReference type="SUPFAM" id="SSF51735">
    <property type="entry name" value="NAD(P)-binding Rossmann-fold domains"/>
    <property type="match status" value="1"/>
</dbReference>
<dbReference type="InterPro" id="IPR036291">
    <property type="entry name" value="NAD(P)-bd_dom_sf"/>
</dbReference>
<dbReference type="RefSeq" id="WP_377162406.1">
    <property type="nucleotide sequence ID" value="NZ_JBHSMQ010000001.1"/>
</dbReference>
<dbReference type="Pfam" id="PF02737">
    <property type="entry name" value="3HCDH_N"/>
    <property type="match status" value="1"/>
</dbReference>
<dbReference type="PANTHER" id="PTHR43612:SF3">
    <property type="entry name" value="TRIFUNCTIONAL ENZYME SUBUNIT ALPHA, MITOCHONDRIAL"/>
    <property type="match status" value="1"/>
</dbReference>
<evidence type="ECO:0000256" key="2">
    <source>
        <dbReference type="ARBA" id="ARBA00007005"/>
    </source>
</evidence>
<keyword evidence="6" id="KW-0520">NAD</keyword>
<dbReference type="CDD" id="cd06558">
    <property type="entry name" value="crotonase-like"/>
    <property type="match status" value="1"/>
</dbReference>
<gene>
    <name evidence="13" type="ORF">ACFQDI_00835</name>
</gene>
<sequence>MKTLFHNCPSIIHDPPHVLEDIIHGHPVPPKHFRLDIDHDGVAWITFDTPKSSANVWNEETLREFNHLLEVIEHDTRVKALVLRSAKERIFVAGADIKAIRSMQPVRVNELIWLGQAVFDRLARLNKPKVAAIHGACMGGGFEVTLACDWRIASDHESTKIGLPETQLGILPAWGGSTRLPRIIGVRKALDLITSGKLLNASAAKRAGLISHVVAAERLEVLARRLVQGRRPEPIYRFENLFSAIIGRMAKRKVLEKTRGLYPSILKAVEVVTHAVHGEIEKGLLLERNAVAELIENRDSARLIDLFFKREEASKRAVTGGTALPLTDATVIGAGVMGAGIAHTLASRGVRVLMTDVSNDSLARGLERIHGLVSDATRRRLVTQVQGRDTLDRISTTHVKVPLSRHHLIIEAATENMELKKKIFGDLAARVSDDTILATNTSALSIAELAHSVPHPERVIGLHFFNPVHRMPLVEIITLPETSADVLATAVSFVQKIGKTPVVVKDSPGFLVNRILVPYLMEAVRLNQSGVPVKDIDDAMLEFGMPMGPMRLLDEIGLDVAAHVARTLATAFPDRFPNSDALDKMVSAGQLGKKSGQGFYRYEKGKEIAPARHADLPKHESIQTRLALLISQEAMRCLKEGIARNADDIDLAMVLGTGYPPFRGGPITFARDTGIIDY</sequence>
<dbReference type="InterPro" id="IPR001753">
    <property type="entry name" value="Enoyl-CoA_hydra/iso"/>
</dbReference>
<comment type="pathway">
    <text evidence="1">Lipid metabolism; fatty acid beta-oxidation.</text>
</comment>
<evidence type="ECO:0000256" key="9">
    <source>
        <dbReference type="ARBA" id="ARBA00023268"/>
    </source>
</evidence>
<comment type="similarity">
    <text evidence="2">In the central section; belongs to the 3-hydroxyacyl-CoA dehydrogenase family.</text>
</comment>
<keyword evidence="14" id="KW-1185">Reference proteome</keyword>
<evidence type="ECO:0000256" key="5">
    <source>
        <dbReference type="ARBA" id="ARBA00023002"/>
    </source>
</evidence>
<protein>
    <submittedName>
        <fullName evidence="13">3-hydroxyacyl-CoA dehydrogenase NAD-binding domain-containing protein</fullName>
    </submittedName>
</protein>
<evidence type="ECO:0000313" key="14">
    <source>
        <dbReference type="Proteomes" id="UP001596052"/>
    </source>
</evidence>
<keyword evidence="8" id="KW-0456">Lyase</keyword>
<dbReference type="InterPro" id="IPR029045">
    <property type="entry name" value="ClpP/crotonase-like_dom_sf"/>
</dbReference>
<organism evidence="13 14">
    <name type="scientific">Prosthecobacter fluviatilis</name>
    <dbReference type="NCBI Taxonomy" id="445931"/>
    <lineage>
        <taxon>Bacteria</taxon>
        <taxon>Pseudomonadati</taxon>
        <taxon>Verrucomicrobiota</taxon>
        <taxon>Verrucomicrobiia</taxon>
        <taxon>Verrucomicrobiales</taxon>
        <taxon>Verrucomicrobiaceae</taxon>
        <taxon>Prosthecobacter</taxon>
    </lineage>
</organism>
<feature type="domain" description="3-hydroxyacyl-CoA dehydrogenase C-terminal" evidence="11">
    <location>
        <begin position="509"/>
        <end position="602"/>
    </location>
</feature>
<evidence type="ECO:0000256" key="7">
    <source>
        <dbReference type="ARBA" id="ARBA00023098"/>
    </source>
</evidence>
<evidence type="ECO:0000259" key="12">
    <source>
        <dbReference type="Pfam" id="PF02737"/>
    </source>
</evidence>
<dbReference type="EMBL" id="JBHSMQ010000001">
    <property type="protein sequence ID" value="MFC5453383.1"/>
    <property type="molecule type" value="Genomic_DNA"/>
</dbReference>
<proteinExistence type="inferred from homology"/>
<dbReference type="Pfam" id="PF00725">
    <property type="entry name" value="3HCDH"/>
    <property type="match status" value="1"/>
</dbReference>
<dbReference type="Gene3D" id="1.10.1040.50">
    <property type="match status" value="1"/>
</dbReference>
<dbReference type="Pfam" id="PF00378">
    <property type="entry name" value="ECH_1"/>
    <property type="match status" value="1"/>
</dbReference>
<dbReference type="SUPFAM" id="SSF48179">
    <property type="entry name" value="6-phosphogluconate dehydrogenase C-terminal domain-like"/>
    <property type="match status" value="2"/>
</dbReference>
<dbReference type="InterPro" id="IPR006176">
    <property type="entry name" value="3-OHacyl-CoA_DH_NAD-bd"/>
</dbReference>
<dbReference type="Gene3D" id="3.40.50.720">
    <property type="entry name" value="NAD(P)-binding Rossmann-like Domain"/>
    <property type="match status" value="1"/>
</dbReference>
<evidence type="ECO:0000313" key="13">
    <source>
        <dbReference type="EMBL" id="MFC5453383.1"/>
    </source>
</evidence>
<evidence type="ECO:0000259" key="11">
    <source>
        <dbReference type="Pfam" id="PF00725"/>
    </source>
</evidence>
<evidence type="ECO:0000256" key="1">
    <source>
        <dbReference type="ARBA" id="ARBA00005005"/>
    </source>
</evidence>
<keyword evidence="9" id="KW-0511">Multifunctional enzyme</keyword>
<reference evidence="14" key="1">
    <citation type="journal article" date="2019" name="Int. J. Syst. Evol. Microbiol.">
        <title>The Global Catalogue of Microorganisms (GCM) 10K type strain sequencing project: providing services to taxonomists for standard genome sequencing and annotation.</title>
        <authorList>
            <consortium name="The Broad Institute Genomics Platform"/>
            <consortium name="The Broad Institute Genome Sequencing Center for Infectious Disease"/>
            <person name="Wu L."/>
            <person name="Ma J."/>
        </authorList>
    </citation>
    <scope>NUCLEOTIDE SEQUENCE [LARGE SCALE GENOMIC DNA]</scope>
    <source>
        <strain evidence="14">CGMCC 4.1469</strain>
    </source>
</reference>
<comment type="catalytic activity">
    <reaction evidence="10">
        <text>a (3S)-3-hydroxyacyl-CoA + NAD(+) = a 3-oxoacyl-CoA + NADH + H(+)</text>
        <dbReference type="Rhea" id="RHEA:22432"/>
        <dbReference type="ChEBI" id="CHEBI:15378"/>
        <dbReference type="ChEBI" id="CHEBI:57318"/>
        <dbReference type="ChEBI" id="CHEBI:57540"/>
        <dbReference type="ChEBI" id="CHEBI:57945"/>
        <dbReference type="ChEBI" id="CHEBI:90726"/>
        <dbReference type="EC" id="1.1.1.35"/>
    </reaction>
</comment>
<keyword evidence="5" id="KW-0560">Oxidoreductase</keyword>
<dbReference type="PANTHER" id="PTHR43612">
    <property type="entry name" value="TRIFUNCTIONAL ENZYME SUBUNIT ALPHA"/>
    <property type="match status" value="1"/>
</dbReference>
<dbReference type="SUPFAM" id="SSF52096">
    <property type="entry name" value="ClpP/crotonase"/>
    <property type="match status" value="1"/>
</dbReference>
<comment type="caution">
    <text evidence="13">The sequence shown here is derived from an EMBL/GenBank/DDBJ whole genome shotgun (WGS) entry which is preliminary data.</text>
</comment>
<evidence type="ECO:0000256" key="10">
    <source>
        <dbReference type="ARBA" id="ARBA00049556"/>
    </source>
</evidence>
<accession>A0ABW0KKW7</accession>
<dbReference type="Proteomes" id="UP001596052">
    <property type="component" value="Unassembled WGS sequence"/>
</dbReference>
<evidence type="ECO:0000256" key="8">
    <source>
        <dbReference type="ARBA" id="ARBA00023239"/>
    </source>
</evidence>